<accession>A0A095TLP7</accession>
<keyword evidence="2" id="KW-1185">Reference proteome</keyword>
<reference evidence="1 2" key="1">
    <citation type="submission" date="2012-09" db="EMBL/GenBank/DDBJ databases">
        <title>Genome Sequence of alkane-degrading Bacterium Alcanivorax sp. 19-m-6.</title>
        <authorList>
            <person name="Lai Q."/>
            <person name="Shao Z."/>
        </authorList>
    </citation>
    <scope>NUCLEOTIDE SEQUENCE [LARGE SCALE GENOMIC DNA]</scope>
    <source>
        <strain evidence="1 2">19-m-6</strain>
    </source>
</reference>
<dbReference type="EMBL" id="ARXV01000018">
    <property type="protein sequence ID" value="KGD63383.1"/>
    <property type="molecule type" value="Genomic_DNA"/>
</dbReference>
<name>A0A095TLP7_9GAMM</name>
<evidence type="ECO:0000313" key="1">
    <source>
        <dbReference type="EMBL" id="KGD63383.1"/>
    </source>
</evidence>
<gene>
    <name evidence="1" type="ORF">Y5S_03369</name>
</gene>
<protein>
    <submittedName>
        <fullName evidence="1">Uncharacterized protein</fullName>
    </submittedName>
</protein>
<comment type="caution">
    <text evidence="1">The sequence shown here is derived from an EMBL/GenBank/DDBJ whole genome shotgun (WGS) entry which is preliminary data.</text>
</comment>
<dbReference type="AlphaFoldDB" id="A0A095TLP7"/>
<organism evidence="1 2">
    <name type="scientific">Alcanivorax nanhaiticus</name>
    <dbReference type="NCBI Taxonomy" id="1177154"/>
    <lineage>
        <taxon>Bacteria</taxon>
        <taxon>Pseudomonadati</taxon>
        <taxon>Pseudomonadota</taxon>
        <taxon>Gammaproteobacteria</taxon>
        <taxon>Oceanospirillales</taxon>
        <taxon>Alcanivoracaceae</taxon>
        <taxon>Alcanivorax</taxon>
    </lineage>
</organism>
<dbReference type="STRING" id="1177154.Y5S_03369"/>
<proteinExistence type="predicted"/>
<evidence type="ECO:0000313" key="2">
    <source>
        <dbReference type="Proteomes" id="UP000029444"/>
    </source>
</evidence>
<dbReference type="Proteomes" id="UP000029444">
    <property type="component" value="Unassembled WGS sequence"/>
</dbReference>
<sequence length="78" mass="8702">MLETKELVALRDEINEAIKTSRRLDRCHQQFLTRRKDGITRARQTSYAAQSASLAASLKAEVNGVKQTACTVLNLVRG</sequence>